<dbReference type="InterPro" id="IPR003593">
    <property type="entry name" value="AAA+_ATPase"/>
</dbReference>
<dbReference type="InterPro" id="IPR002197">
    <property type="entry name" value="HTH_Fis"/>
</dbReference>
<dbReference type="InterPro" id="IPR009057">
    <property type="entry name" value="Homeodomain-like_sf"/>
</dbReference>
<gene>
    <name evidence="7" type="ORF">SAMN00808754_2647</name>
</gene>
<dbReference type="PROSITE" id="PS50045">
    <property type="entry name" value="SIGMA54_INTERACT_4"/>
    <property type="match status" value="1"/>
</dbReference>
<organism evidence="7 8">
    <name type="scientific">Thermanaeromonas toyohensis ToBE</name>
    <dbReference type="NCBI Taxonomy" id="698762"/>
    <lineage>
        <taxon>Bacteria</taxon>
        <taxon>Bacillati</taxon>
        <taxon>Bacillota</taxon>
        <taxon>Clostridia</taxon>
        <taxon>Neomoorellales</taxon>
        <taxon>Neomoorellaceae</taxon>
        <taxon>Thermanaeromonas</taxon>
    </lineage>
</organism>
<evidence type="ECO:0000256" key="5">
    <source>
        <dbReference type="ARBA" id="ARBA00023163"/>
    </source>
</evidence>
<dbReference type="Gene3D" id="1.10.10.60">
    <property type="entry name" value="Homeodomain-like"/>
    <property type="match status" value="1"/>
</dbReference>
<keyword evidence="3" id="KW-0805">Transcription regulation</keyword>
<protein>
    <submittedName>
        <fullName evidence="7">Regulatory protein, Fis family</fullName>
    </submittedName>
</protein>
<dbReference type="AlphaFoldDB" id="A0A1W1W1H6"/>
<dbReference type="PROSITE" id="PS00688">
    <property type="entry name" value="SIGMA54_INTERACT_3"/>
    <property type="match status" value="1"/>
</dbReference>
<reference evidence="7 8" key="1">
    <citation type="submission" date="2017-04" db="EMBL/GenBank/DDBJ databases">
        <authorList>
            <person name="Afonso C.L."/>
            <person name="Miller P.J."/>
            <person name="Scott M.A."/>
            <person name="Spackman E."/>
            <person name="Goraichik I."/>
            <person name="Dimitrov K.M."/>
            <person name="Suarez D.L."/>
            <person name="Swayne D.E."/>
        </authorList>
    </citation>
    <scope>NUCLEOTIDE SEQUENCE [LARGE SCALE GENOMIC DNA]</scope>
    <source>
        <strain evidence="7 8">ToBE</strain>
    </source>
</reference>
<keyword evidence="2" id="KW-0067">ATP-binding</keyword>
<dbReference type="SUPFAM" id="SSF159800">
    <property type="entry name" value="PrpR receptor domain-like"/>
    <property type="match status" value="1"/>
</dbReference>
<dbReference type="Gene3D" id="3.40.50.300">
    <property type="entry name" value="P-loop containing nucleotide triphosphate hydrolases"/>
    <property type="match status" value="1"/>
</dbReference>
<evidence type="ECO:0000313" key="7">
    <source>
        <dbReference type="EMBL" id="SMB98954.1"/>
    </source>
</evidence>
<evidence type="ECO:0000313" key="8">
    <source>
        <dbReference type="Proteomes" id="UP000192569"/>
    </source>
</evidence>
<dbReference type="PRINTS" id="PR01590">
    <property type="entry name" value="HTHFIS"/>
</dbReference>
<evidence type="ECO:0000256" key="1">
    <source>
        <dbReference type="ARBA" id="ARBA00022741"/>
    </source>
</evidence>
<evidence type="ECO:0000256" key="3">
    <source>
        <dbReference type="ARBA" id="ARBA00023015"/>
    </source>
</evidence>
<dbReference type="InterPro" id="IPR027417">
    <property type="entry name" value="P-loop_NTPase"/>
</dbReference>
<dbReference type="STRING" id="698762.SAMN00808754_2647"/>
<evidence type="ECO:0000259" key="6">
    <source>
        <dbReference type="PROSITE" id="PS50045"/>
    </source>
</evidence>
<dbReference type="Pfam" id="PF02954">
    <property type="entry name" value="HTH_8"/>
    <property type="match status" value="1"/>
</dbReference>
<dbReference type="Gene3D" id="1.10.8.60">
    <property type="match status" value="1"/>
</dbReference>
<dbReference type="PROSITE" id="PS00675">
    <property type="entry name" value="SIGMA54_INTERACT_1"/>
    <property type="match status" value="1"/>
</dbReference>
<sequence>MALKGALIAPYEDLLELVEYLKRRRKWNLEVVLGDLFEGVKIARELVEDGVAFIVSRGGTFELIRKAFTEYLVRGGRVPIIEIKVDAEDLLQELSSLRRDHGQMALAGFENVIRSYRGLARFLELPLDYVVFNDPEKVEELITQAAKRGVEFFLTDTIGSKVARSLGLKARLIRSSDRAVIEAVEMAIYLAETRGFSGTIAEGGAALPGRAREELADRSYSYFVPKIRAREKSSVPPEVPTVARFSFEDIVYSSQIMEQVIERARIFAATDSPILITGETGTGKELLAHSIHLASSRRKGPFVTVACGAIPPSLLAAELMGYSGGAFTGARREGRIGLFEAAHGGTIFLDEIQDLPLEVQGMILRFLQEGEVRKLGENRVFRLDVRIIAASNRDLLSLVRERKFRQDLYYRLNVLNLHIPPLRERKEDIIPLAFHFLRLYARQLNKDIVRIAPEAQEALLTYDFPGNVRELAAIIERAVLLCNGSEIKPQMIELPTIKTPNNYFVERNDSTGQLPVYFSGPGNYNENLRGIRPLREVEREHIVKVYQATGGNIKETARLLGISRTTLWRRLKEYLLL</sequence>
<dbReference type="Gene3D" id="3.40.50.2300">
    <property type="match status" value="1"/>
</dbReference>
<dbReference type="Pfam" id="PF25601">
    <property type="entry name" value="AAA_lid_14"/>
    <property type="match status" value="1"/>
</dbReference>
<dbReference type="FunFam" id="3.40.50.300:FF:000006">
    <property type="entry name" value="DNA-binding transcriptional regulator NtrC"/>
    <property type="match status" value="1"/>
</dbReference>
<dbReference type="Pfam" id="PF00158">
    <property type="entry name" value="Sigma54_activat"/>
    <property type="match status" value="1"/>
</dbReference>
<dbReference type="InterPro" id="IPR002078">
    <property type="entry name" value="Sigma_54_int"/>
</dbReference>
<dbReference type="RefSeq" id="WP_084666331.1">
    <property type="nucleotide sequence ID" value="NZ_LT838272.1"/>
</dbReference>
<dbReference type="GO" id="GO:0043565">
    <property type="term" value="F:sequence-specific DNA binding"/>
    <property type="evidence" value="ECO:0007669"/>
    <property type="project" value="InterPro"/>
</dbReference>
<dbReference type="GO" id="GO:0005524">
    <property type="term" value="F:ATP binding"/>
    <property type="evidence" value="ECO:0007669"/>
    <property type="project" value="UniProtKB-KW"/>
</dbReference>
<dbReference type="PANTHER" id="PTHR32071:SF57">
    <property type="entry name" value="C4-DICARBOXYLATE TRANSPORT TRANSCRIPTIONAL REGULATORY PROTEIN DCTD"/>
    <property type="match status" value="1"/>
</dbReference>
<dbReference type="InterPro" id="IPR025662">
    <property type="entry name" value="Sigma_54_int_dom_ATP-bd_1"/>
</dbReference>
<keyword evidence="8" id="KW-1185">Reference proteome</keyword>
<dbReference type="PROSITE" id="PS00676">
    <property type="entry name" value="SIGMA54_INTERACT_2"/>
    <property type="match status" value="1"/>
</dbReference>
<dbReference type="InterPro" id="IPR058031">
    <property type="entry name" value="AAA_lid_NorR"/>
</dbReference>
<keyword evidence="5" id="KW-0804">Transcription</keyword>
<evidence type="ECO:0000256" key="4">
    <source>
        <dbReference type="ARBA" id="ARBA00023125"/>
    </source>
</evidence>
<dbReference type="EMBL" id="LT838272">
    <property type="protein sequence ID" value="SMB98954.1"/>
    <property type="molecule type" value="Genomic_DNA"/>
</dbReference>
<dbReference type="SUPFAM" id="SSF52540">
    <property type="entry name" value="P-loop containing nucleoside triphosphate hydrolases"/>
    <property type="match status" value="1"/>
</dbReference>
<keyword evidence="1" id="KW-0547">Nucleotide-binding</keyword>
<dbReference type="PANTHER" id="PTHR32071">
    <property type="entry name" value="TRANSCRIPTIONAL REGULATORY PROTEIN"/>
    <property type="match status" value="1"/>
</dbReference>
<evidence type="ECO:0000256" key="2">
    <source>
        <dbReference type="ARBA" id="ARBA00022840"/>
    </source>
</evidence>
<dbReference type="CDD" id="cd00009">
    <property type="entry name" value="AAA"/>
    <property type="match status" value="1"/>
</dbReference>
<accession>A0A1W1W1H6</accession>
<feature type="domain" description="Sigma-54 factor interaction" evidence="6">
    <location>
        <begin position="250"/>
        <end position="480"/>
    </location>
</feature>
<dbReference type="OrthoDB" id="9803970at2"/>
<dbReference type="Pfam" id="PF06506">
    <property type="entry name" value="PrpR_N"/>
    <property type="match status" value="1"/>
</dbReference>
<proteinExistence type="predicted"/>
<dbReference type="InterPro" id="IPR025943">
    <property type="entry name" value="Sigma_54_int_dom_ATP-bd_2"/>
</dbReference>
<dbReference type="InterPro" id="IPR025944">
    <property type="entry name" value="Sigma_54_int_dom_CS"/>
</dbReference>
<dbReference type="Gene3D" id="3.40.50.10660">
    <property type="entry name" value="PrpR receptor domain-like"/>
    <property type="match status" value="1"/>
</dbReference>
<dbReference type="SMART" id="SM00382">
    <property type="entry name" value="AAA"/>
    <property type="match status" value="1"/>
</dbReference>
<name>A0A1W1W1H6_9FIRM</name>
<dbReference type="Proteomes" id="UP000192569">
    <property type="component" value="Chromosome I"/>
</dbReference>
<keyword evidence="4" id="KW-0238">DNA-binding</keyword>
<dbReference type="GO" id="GO:0006355">
    <property type="term" value="P:regulation of DNA-templated transcription"/>
    <property type="evidence" value="ECO:0007669"/>
    <property type="project" value="InterPro"/>
</dbReference>
<dbReference type="SUPFAM" id="SSF46689">
    <property type="entry name" value="Homeodomain-like"/>
    <property type="match status" value="1"/>
</dbReference>
<dbReference type="InterPro" id="IPR010524">
    <property type="entry name" value="Sig_transdc_resp-reg_PrpR_N"/>
</dbReference>
<dbReference type="GO" id="GO:0000156">
    <property type="term" value="F:phosphorelay response regulator activity"/>
    <property type="evidence" value="ECO:0007669"/>
    <property type="project" value="InterPro"/>
</dbReference>